<dbReference type="Proteomes" id="UP000242474">
    <property type="component" value="Unassembled WGS sequence"/>
</dbReference>
<feature type="transmembrane region" description="Helical" evidence="2">
    <location>
        <begin position="996"/>
        <end position="1018"/>
    </location>
</feature>
<organism evidence="3 4">
    <name type="scientific">Coemansia reversa (strain ATCC 12441 / NRRL 1564)</name>
    <dbReference type="NCBI Taxonomy" id="763665"/>
    <lineage>
        <taxon>Eukaryota</taxon>
        <taxon>Fungi</taxon>
        <taxon>Fungi incertae sedis</taxon>
        <taxon>Zoopagomycota</taxon>
        <taxon>Kickxellomycotina</taxon>
        <taxon>Kickxellomycetes</taxon>
        <taxon>Kickxellales</taxon>
        <taxon>Kickxellaceae</taxon>
        <taxon>Coemansia</taxon>
    </lineage>
</organism>
<feature type="region of interest" description="Disordered" evidence="1">
    <location>
        <begin position="1239"/>
        <end position="1262"/>
    </location>
</feature>
<dbReference type="AlphaFoldDB" id="A0A2G5B6I0"/>
<evidence type="ECO:0000313" key="3">
    <source>
        <dbReference type="EMBL" id="PIA14611.1"/>
    </source>
</evidence>
<keyword evidence="2" id="KW-0812">Transmembrane</keyword>
<protein>
    <submittedName>
        <fullName evidence="3">Uncharacterized protein</fullName>
    </submittedName>
</protein>
<name>A0A2G5B6I0_COERN</name>
<evidence type="ECO:0000256" key="1">
    <source>
        <dbReference type="SAM" id="MobiDB-lite"/>
    </source>
</evidence>
<feature type="region of interest" description="Disordered" evidence="1">
    <location>
        <begin position="1061"/>
        <end position="1081"/>
    </location>
</feature>
<dbReference type="EMBL" id="KZ303515">
    <property type="protein sequence ID" value="PIA14611.1"/>
    <property type="molecule type" value="Genomic_DNA"/>
</dbReference>
<sequence>MSELHMFVAGARFAGIVLSSISAFASLIVIISYTRTVMKSRAHHRRIIEASNIPAGANAAAGGGALADTCFSCESFLETPCSNQHCFSSHNLQAQYSRKSSSRAATSHPHQGSIALAGVASTTPCGASLYSYTPSTEKCCDSCRRDDHISDYRQGTLSKTICAKGAGGVLGAPTHHILQSQLCTNTVTHPLLRLSTGQSAAPPAKPVPAATVAALDGEYPASESAWSLSSIYKKPRSFRRIHLPCPIEYYNRMAANMSLERLAGVGGNQKRRLPRIPSSKIAVLSGVDFLMHIMWIINTSAARSSAGCTVTLFLFQWVQLFYMFYLASFAFSSLMRLRNMQAIRPQHQKRTDTIVAISIGAAAFLLSLLPAIMTNAAYNEDLHTCWFAHDSIESLRWVWMSLNAWVVLSLLFLGAASIYIGVILSNERRNLLRSIARPVSMTAMPTTTFTNEPKMSVRGLPQSLNIPPAGTTSSQPAATSPLRYQLSMSRYPSQMVITPTHSMGARAGNVSGSGSNSRNSYRYNSAAFGTKTTMLASRDFPGVQQSSAYYGKRSRTRSNSNNSPQSHIVSATNPVALAHEALHGRRNGAMTAVSPLKARHISSQDGNRAACCEPQTQRQQQTGDIFASASRKSASSSGDYGNACGKHVWHMRRASSTSLSKRNSRIVSDGHSRHLCDISEGNMTLGGNVKGYHPNLNGVCRRRSQPACSSEQSGMYAEYTHVAPRTSRSDSVAPQFLKSTSNTAGGQQQQKSRRMSYGSLARSAEFNGIWGTCNQSQPTMTYKQVRRSDKHMSLPVNAGDHVIGTGGYTNSYIAPRHVRQHSLPFRAPPDTSGGFSTNGADKRYPHYVCNSRDATAVGLSSSCSLGPDSSNPPRQPQIYHDKEKAANIYLGPSESEQEYGSGKFLKALYACTDLILCSISKLRRRSAKSLSECKKGRGRAAAGQIRRIEQRVHVLIATGALRVATRAMVPLITQLTMVVWSTLYSLGLLYTSHGSLYMTAILMLSTQGLLGMMLYYIFDTQSDASTISLPNYTSHSKGNNNTPATVPTGNHYAFLSGMGGKRVSPPSGGAPAHQLQNRPHNDVYYVPRASYERKKPLSQYKSCCNSTGQYCYHTQQQQSRQQTESIHNQYRHYYNEMRMSLDQDNSLLVTQHRWGPKAYASTYRHSDSIASARSSDHIPVSNIEGLNVRLANRTSNAMRSDTLNGSECVAWSHLDTQSNFDDGSVSRCSTSMPLTQHHRPVLNGWEENDMEETDSLQPPHSN</sequence>
<keyword evidence="4" id="KW-1185">Reference proteome</keyword>
<reference evidence="3 4" key="1">
    <citation type="journal article" date="2015" name="Genome Biol. Evol.">
        <title>Phylogenomic analyses indicate that early fungi evolved digesting cell walls of algal ancestors of land plants.</title>
        <authorList>
            <person name="Chang Y."/>
            <person name="Wang S."/>
            <person name="Sekimoto S."/>
            <person name="Aerts A.L."/>
            <person name="Choi C."/>
            <person name="Clum A."/>
            <person name="LaButti K.M."/>
            <person name="Lindquist E.A."/>
            <person name="Yee Ngan C."/>
            <person name="Ohm R.A."/>
            <person name="Salamov A.A."/>
            <person name="Grigoriev I.V."/>
            <person name="Spatafora J.W."/>
            <person name="Berbee M.L."/>
        </authorList>
    </citation>
    <scope>NUCLEOTIDE SEQUENCE [LARGE SCALE GENOMIC DNA]</scope>
    <source>
        <strain evidence="3 4">NRRL 1564</strain>
    </source>
</reference>
<feature type="transmembrane region" description="Helical" evidence="2">
    <location>
        <begin position="971"/>
        <end position="990"/>
    </location>
</feature>
<feature type="transmembrane region" description="Helical" evidence="2">
    <location>
        <begin position="6"/>
        <end position="31"/>
    </location>
</feature>
<feature type="region of interest" description="Disordered" evidence="1">
    <location>
        <begin position="549"/>
        <end position="568"/>
    </location>
</feature>
<feature type="transmembrane region" description="Helical" evidence="2">
    <location>
        <begin position="281"/>
        <end position="302"/>
    </location>
</feature>
<keyword evidence="2" id="KW-1133">Transmembrane helix</keyword>
<evidence type="ECO:0000313" key="4">
    <source>
        <dbReference type="Proteomes" id="UP000242474"/>
    </source>
</evidence>
<feature type="transmembrane region" description="Helical" evidence="2">
    <location>
        <begin position="398"/>
        <end position="424"/>
    </location>
</feature>
<keyword evidence="2" id="KW-0472">Membrane</keyword>
<feature type="transmembrane region" description="Helical" evidence="2">
    <location>
        <begin position="354"/>
        <end position="378"/>
    </location>
</feature>
<accession>A0A2G5B6I0</accession>
<evidence type="ECO:0000256" key="2">
    <source>
        <dbReference type="SAM" id="Phobius"/>
    </source>
</evidence>
<proteinExistence type="predicted"/>
<dbReference type="OrthoDB" id="5591985at2759"/>
<feature type="transmembrane region" description="Helical" evidence="2">
    <location>
        <begin position="314"/>
        <end position="334"/>
    </location>
</feature>
<gene>
    <name evidence="3" type="ORF">COEREDRAFT_16749</name>
</gene>